<dbReference type="Proteomes" id="UP001141552">
    <property type="component" value="Unassembled WGS sequence"/>
</dbReference>
<sequence length="479" mass="51029">MSASMEASVAAAPEDDRGTKKVSNREGESVAPIEAVASAADEVAVEETAMDLEAEGGAVNRPAVNEGTTDVWAVVRPSFYDIVTEQWNVSEQTSPMPDEEPEVECHDGDISYMPRKYSLAGSGVSHSLWAATDNVETVQVDEAMGCLFCWSGFASSDMGKVVANTNEAFRGKYARVAVEVDLTKPFQGTVEFDDRDFKFSHEGLPTVCYGCGTFQAAKAQKSEEVVLVANKGKSVDSTSPHRSRMGKRAHGVTVGILWPQVHTEEAMEPILAPMDVTAREESDADLQLGPLVMVGQASSTTPVTTLGPSVTPQHNLSSRYTLSTLHPRARPSSPHTRPPDLNLVGRTKTPDKEKKKAPVVLPPKKPALKVSASRKLSLGIGGSKPGFGGKIGVGVGIFAFLTTGASSLAFVTPTGLWDWTPFQLLLPPSFCLKITGVECPKVSPGLDVVYWRHLASGQFATESAYVVATGADIVTPPLA</sequence>
<comment type="caution">
    <text evidence="2">The sequence shown here is derived from an EMBL/GenBank/DDBJ whole genome shotgun (WGS) entry which is preliminary data.</text>
</comment>
<organism evidence="2 3">
    <name type="scientific">Turnera subulata</name>
    <dbReference type="NCBI Taxonomy" id="218843"/>
    <lineage>
        <taxon>Eukaryota</taxon>
        <taxon>Viridiplantae</taxon>
        <taxon>Streptophyta</taxon>
        <taxon>Embryophyta</taxon>
        <taxon>Tracheophyta</taxon>
        <taxon>Spermatophyta</taxon>
        <taxon>Magnoliopsida</taxon>
        <taxon>eudicotyledons</taxon>
        <taxon>Gunneridae</taxon>
        <taxon>Pentapetalae</taxon>
        <taxon>rosids</taxon>
        <taxon>fabids</taxon>
        <taxon>Malpighiales</taxon>
        <taxon>Passifloraceae</taxon>
        <taxon>Turnera</taxon>
    </lineage>
</organism>
<protein>
    <submittedName>
        <fullName evidence="2">Uncharacterized protein</fullName>
    </submittedName>
</protein>
<feature type="region of interest" description="Disordered" evidence="1">
    <location>
        <begin position="1"/>
        <end position="35"/>
    </location>
</feature>
<feature type="region of interest" description="Disordered" evidence="1">
    <location>
        <begin position="324"/>
        <end position="358"/>
    </location>
</feature>
<reference evidence="2" key="1">
    <citation type="submission" date="2022-02" db="EMBL/GenBank/DDBJ databases">
        <authorList>
            <person name="Henning P.M."/>
            <person name="McCubbin A.G."/>
            <person name="Shore J.S."/>
        </authorList>
    </citation>
    <scope>NUCLEOTIDE SEQUENCE</scope>
    <source>
        <strain evidence="2">F60SS</strain>
        <tissue evidence="2">Leaves</tissue>
    </source>
</reference>
<reference evidence="2" key="2">
    <citation type="journal article" date="2023" name="Plants (Basel)">
        <title>Annotation of the Turnera subulata (Passifloraceae) Draft Genome Reveals the S-Locus Evolved after the Divergence of Turneroideae from Passifloroideae in a Stepwise Manner.</title>
        <authorList>
            <person name="Henning P.M."/>
            <person name="Roalson E.H."/>
            <person name="Mir W."/>
            <person name="McCubbin A.G."/>
            <person name="Shore J.S."/>
        </authorList>
    </citation>
    <scope>NUCLEOTIDE SEQUENCE</scope>
    <source>
        <strain evidence="2">F60SS</strain>
    </source>
</reference>
<evidence type="ECO:0000313" key="3">
    <source>
        <dbReference type="Proteomes" id="UP001141552"/>
    </source>
</evidence>
<dbReference type="AlphaFoldDB" id="A0A9Q0FKS1"/>
<proteinExistence type="predicted"/>
<accession>A0A9Q0FKS1</accession>
<evidence type="ECO:0000256" key="1">
    <source>
        <dbReference type="SAM" id="MobiDB-lite"/>
    </source>
</evidence>
<gene>
    <name evidence="2" type="ORF">Tsubulata_036582</name>
</gene>
<dbReference type="EMBL" id="JAKUCV010004999">
    <property type="protein sequence ID" value="KAJ4833198.1"/>
    <property type="molecule type" value="Genomic_DNA"/>
</dbReference>
<name>A0A9Q0FKS1_9ROSI</name>
<feature type="compositionally biased region" description="Low complexity" evidence="1">
    <location>
        <begin position="1"/>
        <end position="12"/>
    </location>
</feature>
<evidence type="ECO:0000313" key="2">
    <source>
        <dbReference type="EMBL" id="KAJ4833198.1"/>
    </source>
</evidence>
<keyword evidence="3" id="KW-1185">Reference proteome</keyword>
<feature type="compositionally biased region" description="Basic and acidic residues" evidence="1">
    <location>
        <begin position="14"/>
        <end position="28"/>
    </location>
</feature>